<evidence type="ECO:0000256" key="1">
    <source>
        <dbReference type="ARBA" id="ARBA00004141"/>
    </source>
</evidence>
<dbReference type="PROSITE" id="PS50893">
    <property type="entry name" value="ABC_TRANSPORTER_2"/>
    <property type="match status" value="1"/>
</dbReference>
<dbReference type="InterPro" id="IPR000595">
    <property type="entry name" value="cNMP-bd_dom"/>
</dbReference>
<dbReference type="GO" id="GO:0016020">
    <property type="term" value="C:membrane"/>
    <property type="evidence" value="ECO:0007669"/>
    <property type="project" value="UniProtKB-SubCell"/>
</dbReference>
<evidence type="ECO:0000313" key="12">
    <source>
        <dbReference type="Proteomes" id="UP001190700"/>
    </source>
</evidence>
<dbReference type="Gene3D" id="1.20.1560.10">
    <property type="entry name" value="ABC transporter type 1, transmembrane domain"/>
    <property type="match status" value="1"/>
</dbReference>
<dbReference type="InterPro" id="IPR003439">
    <property type="entry name" value="ABC_transporter-like_ATP-bd"/>
</dbReference>
<feature type="transmembrane region" description="Helical" evidence="7">
    <location>
        <begin position="32"/>
        <end position="58"/>
    </location>
</feature>
<evidence type="ECO:0000259" key="10">
    <source>
        <dbReference type="PROSITE" id="PS50929"/>
    </source>
</evidence>
<keyword evidence="2 7" id="KW-0812">Transmembrane</keyword>
<feature type="transmembrane region" description="Helical" evidence="7">
    <location>
        <begin position="70"/>
        <end position="87"/>
    </location>
</feature>
<dbReference type="EMBL" id="LGRX02022256">
    <property type="protein sequence ID" value="KAK3255802.1"/>
    <property type="molecule type" value="Genomic_DNA"/>
</dbReference>
<accession>A0AAE0F9W5</accession>
<dbReference type="GO" id="GO:0005524">
    <property type="term" value="F:ATP binding"/>
    <property type="evidence" value="ECO:0007669"/>
    <property type="project" value="UniProtKB-KW"/>
</dbReference>
<dbReference type="InterPro" id="IPR003593">
    <property type="entry name" value="AAA+_ATPase"/>
</dbReference>
<dbReference type="Pfam" id="PF00664">
    <property type="entry name" value="ABC_membrane"/>
    <property type="match status" value="1"/>
</dbReference>
<dbReference type="SMART" id="SM00382">
    <property type="entry name" value="AAA"/>
    <property type="match status" value="1"/>
</dbReference>
<dbReference type="Proteomes" id="UP001190700">
    <property type="component" value="Unassembled WGS sequence"/>
</dbReference>
<gene>
    <name evidence="11" type="ORF">CYMTET_35036</name>
</gene>
<dbReference type="InterPro" id="IPR027417">
    <property type="entry name" value="P-loop_NTPase"/>
</dbReference>
<dbReference type="AlphaFoldDB" id="A0AAE0F9W5"/>
<dbReference type="PANTHER" id="PTHR43394:SF1">
    <property type="entry name" value="ATP-BINDING CASSETTE SUB-FAMILY B MEMBER 10, MITOCHONDRIAL"/>
    <property type="match status" value="1"/>
</dbReference>
<dbReference type="Gene3D" id="2.60.120.10">
    <property type="entry name" value="Jelly Rolls"/>
    <property type="match status" value="2"/>
</dbReference>
<organism evidence="11 12">
    <name type="scientific">Cymbomonas tetramitiformis</name>
    <dbReference type="NCBI Taxonomy" id="36881"/>
    <lineage>
        <taxon>Eukaryota</taxon>
        <taxon>Viridiplantae</taxon>
        <taxon>Chlorophyta</taxon>
        <taxon>Pyramimonadophyceae</taxon>
        <taxon>Pyramimonadales</taxon>
        <taxon>Pyramimonadaceae</taxon>
        <taxon>Cymbomonas</taxon>
    </lineage>
</organism>
<keyword evidence="5 7" id="KW-1133">Transmembrane helix</keyword>
<protein>
    <submittedName>
        <fullName evidence="11">Uncharacterized protein</fullName>
    </submittedName>
</protein>
<reference evidence="11 12" key="1">
    <citation type="journal article" date="2015" name="Genome Biol. Evol.">
        <title>Comparative Genomics of a Bacterivorous Green Alga Reveals Evolutionary Causalities and Consequences of Phago-Mixotrophic Mode of Nutrition.</title>
        <authorList>
            <person name="Burns J.A."/>
            <person name="Paasch A."/>
            <person name="Narechania A."/>
            <person name="Kim E."/>
        </authorList>
    </citation>
    <scope>NUCLEOTIDE SEQUENCE [LARGE SCALE GENOMIC DNA]</scope>
    <source>
        <strain evidence="11 12">PLY_AMNH</strain>
    </source>
</reference>
<dbReference type="InterPro" id="IPR011527">
    <property type="entry name" value="ABC1_TM_dom"/>
</dbReference>
<keyword evidence="12" id="KW-1185">Reference proteome</keyword>
<evidence type="ECO:0000256" key="5">
    <source>
        <dbReference type="ARBA" id="ARBA00022989"/>
    </source>
</evidence>
<dbReference type="InterPro" id="IPR018490">
    <property type="entry name" value="cNMP-bd_dom_sf"/>
</dbReference>
<dbReference type="GO" id="GO:0016887">
    <property type="term" value="F:ATP hydrolysis activity"/>
    <property type="evidence" value="ECO:0007669"/>
    <property type="project" value="InterPro"/>
</dbReference>
<feature type="domain" description="Cyclic nucleotide-binding" evidence="8">
    <location>
        <begin position="773"/>
        <end position="890"/>
    </location>
</feature>
<comment type="caution">
    <text evidence="11">The sequence shown here is derived from an EMBL/GenBank/DDBJ whole genome shotgun (WGS) entry which is preliminary data.</text>
</comment>
<feature type="domain" description="ABC transporter" evidence="9">
    <location>
        <begin position="372"/>
        <end position="618"/>
    </location>
</feature>
<feature type="domain" description="ABC transmembrane type-1" evidence="10">
    <location>
        <begin position="111"/>
        <end position="221"/>
    </location>
</feature>
<keyword evidence="4" id="KW-0067">ATP-binding</keyword>
<proteinExistence type="predicted"/>
<comment type="subcellular location">
    <subcellularLocation>
        <location evidence="1">Membrane</location>
        <topology evidence="1">Multi-pass membrane protein</topology>
    </subcellularLocation>
</comment>
<keyword evidence="6 7" id="KW-0472">Membrane</keyword>
<dbReference type="Gene3D" id="3.40.50.300">
    <property type="entry name" value="P-loop containing nucleotide triphosphate hydrolases"/>
    <property type="match status" value="1"/>
</dbReference>
<dbReference type="SUPFAM" id="SSF51206">
    <property type="entry name" value="cAMP-binding domain-like"/>
    <property type="match status" value="2"/>
</dbReference>
<evidence type="ECO:0000256" key="6">
    <source>
        <dbReference type="ARBA" id="ARBA00023136"/>
    </source>
</evidence>
<dbReference type="InterPro" id="IPR036640">
    <property type="entry name" value="ABC1_TM_sf"/>
</dbReference>
<dbReference type="InterPro" id="IPR039421">
    <property type="entry name" value="Type_1_exporter"/>
</dbReference>
<evidence type="ECO:0000256" key="7">
    <source>
        <dbReference type="SAM" id="Phobius"/>
    </source>
</evidence>
<dbReference type="PANTHER" id="PTHR43394">
    <property type="entry name" value="ATP-DEPENDENT PERMEASE MDL1, MITOCHONDRIAL"/>
    <property type="match status" value="1"/>
</dbReference>
<evidence type="ECO:0000256" key="2">
    <source>
        <dbReference type="ARBA" id="ARBA00022692"/>
    </source>
</evidence>
<evidence type="ECO:0000313" key="11">
    <source>
        <dbReference type="EMBL" id="KAK3255802.1"/>
    </source>
</evidence>
<dbReference type="SUPFAM" id="SSF52540">
    <property type="entry name" value="P-loop containing nucleoside triphosphate hydrolases"/>
    <property type="match status" value="1"/>
</dbReference>
<dbReference type="SUPFAM" id="SSF90123">
    <property type="entry name" value="ABC transporter transmembrane region"/>
    <property type="match status" value="1"/>
</dbReference>
<keyword evidence="3" id="KW-0547">Nucleotide-binding</keyword>
<evidence type="ECO:0000259" key="8">
    <source>
        <dbReference type="PROSITE" id="PS50042"/>
    </source>
</evidence>
<name>A0AAE0F9W5_9CHLO</name>
<feature type="domain" description="Cyclic nucleotide-binding" evidence="8">
    <location>
        <begin position="642"/>
        <end position="759"/>
    </location>
</feature>
<dbReference type="Pfam" id="PF00005">
    <property type="entry name" value="ABC_tran"/>
    <property type="match status" value="1"/>
</dbReference>
<dbReference type="PROSITE" id="PS50042">
    <property type="entry name" value="CNMP_BINDING_3"/>
    <property type="match status" value="2"/>
</dbReference>
<dbReference type="GO" id="GO:0015421">
    <property type="term" value="F:ABC-type oligopeptide transporter activity"/>
    <property type="evidence" value="ECO:0007669"/>
    <property type="project" value="TreeGrafter"/>
</dbReference>
<evidence type="ECO:0000259" key="9">
    <source>
        <dbReference type="PROSITE" id="PS50893"/>
    </source>
</evidence>
<dbReference type="PROSITE" id="PS50929">
    <property type="entry name" value="ABC_TM1F"/>
    <property type="match status" value="1"/>
</dbReference>
<evidence type="ECO:0000256" key="4">
    <source>
        <dbReference type="ARBA" id="ARBA00022840"/>
    </source>
</evidence>
<feature type="transmembrane region" description="Helical" evidence="7">
    <location>
        <begin position="147"/>
        <end position="171"/>
    </location>
</feature>
<dbReference type="SMART" id="SM00100">
    <property type="entry name" value="cNMP"/>
    <property type="match status" value="2"/>
</dbReference>
<sequence length="992" mass="110693">MHLGGAGMHLVVCGDGMPQARRMACLRELQRCVVLILYVAAWRIMDAFLITFVVEYVADIDSDGANEEDAYVVLVAVVGLLLGNLLAAKCESQLQFDCPSGTAFIPSTKFHLIRHLSFLPQVYIDTMNVQDTLNMFERDLTILDKNLFYIMQMASNILQIIASCITLYYFAPALASVIMLVIPITALYDMKLAPAIVVTSENLLNQNNSLQILLEEVLYNISAKRIQGLHGVLDNKISDLVIALENAYQDNDIVTFRHMRHMAYITTIIRTLMLAYGALTISRMITLSSQPLTVAQYLGVMVAIEQLLNAYMSGSGIADAKRQFSVSCAPLGKLLKLLRTTPDPTVQLSDPCKQAGMLAESYLTPTKLQVGIEIKSVTFTYPCMNEPSIIDTSVSFPAGKKCSVVGRSGSGKTTMVKLLSRVYNHMHGEILIGGIPLRLLAHKETVATMEQECLLFDMSMRENILLGCTRDVDDHELETLCRNIFVMEDSQVAKEGLDLQVGSKGTKVNMALRQKVCLARALIRRCPVLILDEPVSSQEYETQMDLALYLRSVTHLPGALDDEVAPMPTTVIALTFSQAMTNSFAEYVAMLVNGTVVESGTREELLMLKGHYWRLSTNQAGLHFARDKASISPERLASMWPFWGAQDHDMLMPITNIFSTYHMSNGECLFRAGEPQDKYYIVVRGYVIELRGNEPIKTWAIGDVAGDWGLYEDHRTWRTDTYCKSKSAVLLVLSRKVYQNMLKVIPSIQQSVYQNFLKIQATVTIERLSSIWPFSGLSKEELEDIRQELDMVQIPEHSDLWNHPTKYTSLCIIARGDVEVAVVPYGTQGEDLFSPDFQDRRIMSRGEFYGELCPMAADEADLMKDRMVRARAITPVLLAQLTRESMDRVMLSFGTKLFNTMRSNVQHFKAFSSGEMLLNSWLFTSVTTKDLPALCSVFTVEAMQVGFSSPSPAPFSPTLRLEHLLATSASFAEPPVILRLHLGGVKAAPWGC</sequence>
<evidence type="ECO:0000256" key="3">
    <source>
        <dbReference type="ARBA" id="ARBA00022741"/>
    </source>
</evidence>
<dbReference type="InterPro" id="IPR014710">
    <property type="entry name" value="RmlC-like_jellyroll"/>
</dbReference>